<dbReference type="EMBL" id="SNWR01000001">
    <property type="protein sequence ID" value="TDO38111.1"/>
    <property type="molecule type" value="Genomic_DNA"/>
</dbReference>
<keyword evidence="2" id="KW-0238">DNA-binding</keyword>
<protein>
    <submittedName>
        <fullName evidence="2">DNA-binding MarR family transcriptional regulator</fullName>
    </submittedName>
</protein>
<proteinExistence type="predicted"/>
<keyword evidence="3" id="KW-1185">Reference proteome</keyword>
<name>A0A4R6JRS6_9ACTN</name>
<dbReference type="PROSITE" id="PS50995">
    <property type="entry name" value="HTH_MARR_2"/>
    <property type="match status" value="1"/>
</dbReference>
<dbReference type="SUPFAM" id="SSF46785">
    <property type="entry name" value="Winged helix' DNA-binding domain"/>
    <property type="match status" value="1"/>
</dbReference>
<dbReference type="InterPro" id="IPR036388">
    <property type="entry name" value="WH-like_DNA-bd_sf"/>
</dbReference>
<evidence type="ECO:0000259" key="1">
    <source>
        <dbReference type="PROSITE" id="PS50995"/>
    </source>
</evidence>
<dbReference type="GO" id="GO:0003700">
    <property type="term" value="F:DNA-binding transcription factor activity"/>
    <property type="evidence" value="ECO:0007669"/>
    <property type="project" value="InterPro"/>
</dbReference>
<reference evidence="2 3" key="1">
    <citation type="submission" date="2019-03" db="EMBL/GenBank/DDBJ databases">
        <title>Sequencing the genomes of 1000 actinobacteria strains.</title>
        <authorList>
            <person name="Klenk H.-P."/>
        </authorList>
    </citation>
    <scope>NUCLEOTIDE SEQUENCE [LARGE SCALE GENOMIC DNA]</scope>
    <source>
        <strain evidence="2 3">DSM 43805</strain>
    </source>
</reference>
<dbReference type="GO" id="GO:0006950">
    <property type="term" value="P:response to stress"/>
    <property type="evidence" value="ECO:0007669"/>
    <property type="project" value="TreeGrafter"/>
</dbReference>
<sequence length="209" mass="22546">MFKDDGGTVGLNIQVREGGILWGVSSDTSHERVGREPEAPWLDRDETAAWMTLVAMVMTLPTAIDAQLKRDSGLNFFEYSILSSLSRPEEHAVQMTQLAHLAGGSLSRLSHAVSRLEKQGYVTRRSTSGSEGRCIEAVLTPVGYAALVAAAPGHVREARRLVFDNLTPAQVRQLQRVTHEIAAAASPESIKRIDAALNGSGEPDDVVAC</sequence>
<dbReference type="InterPro" id="IPR036390">
    <property type="entry name" value="WH_DNA-bd_sf"/>
</dbReference>
<dbReference type="PANTHER" id="PTHR33164">
    <property type="entry name" value="TRANSCRIPTIONAL REGULATOR, MARR FAMILY"/>
    <property type="match status" value="1"/>
</dbReference>
<feature type="domain" description="HTH marR-type" evidence="1">
    <location>
        <begin position="46"/>
        <end position="183"/>
    </location>
</feature>
<organism evidence="2 3">
    <name type="scientific">Paractinoplanes brasiliensis</name>
    <dbReference type="NCBI Taxonomy" id="52695"/>
    <lineage>
        <taxon>Bacteria</taxon>
        <taxon>Bacillati</taxon>
        <taxon>Actinomycetota</taxon>
        <taxon>Actinomycetes</taxon>
        <taxon>Micromonosporales</taxon>
        <taxon>Micromonosporaceae</taxon>
        <taxon>Paractinoplanes</taxon>
    </lineage>
</organism>
<comment type="caution">
    <text evidence="2">The sequence shown here is derived from an EMBL/GenBank/DDBJ whole genome shotgun (WGS) entry which is preliminary data.</text>
</comment>
<dbReference type="InterPro" id="IPR000835">
    <property type="entry name" value="HTH_MarR-typ"/>
</dbReference>
<gene>
    <name evidence="2" type="ORF">C8E87_1753</name>
</gene>
<dbReference type="PANTHER" id="PTHR33164:SF99">
    <property type="entry name" value="MARR FAMILY REGULATORY PROTEIN"/>
    <property type="match status" value="1"/>
</dbReference>
<dbReference type="GO" id="GO:0003677">
    <property type="term" value="F:DNA binding"/>
    <property type="evidence" value="ECO:0007669"/>
    <property type="project" value="UniProtKB-KW"/>
</dbReference>
<evidence type="ECO:0000313" key="2">
    <source>
        <dbReference type="EMBL" id="TDO38111.1"/>
    </source>
</evidence>
<evidence type="ECO:0000313" key="3">
    <source>
        <dbReference type="Proteomes" id="UP000294901"/>
    </source>
</evidence>
<dbReference type="Proteomes" id="UP000294901">
    <property type="component" value="Unassembled WGS sequence"/>
</dbReference>
<accession>A0A4R6JRS6</accession>
<dbReference type="InterPro" id="IPR039422">
    <property type="entry name" value="MarR/SlyA-like"/>
</dbReference>
<dbReference type="AlphaFoldDB" id="A0A4R6JRS6"/>
<dbReference type="SMART" id="SM00347">
    <property type="entry name" value="HTH_MARR"/>
    <property type="match status" value="1"/>
</dbReference>
<dbReference type="Gene3D" id="1.10.10.10">
    <property type="entry name" value="Winged helix-like DNA-binding domain superfamily/Winged helix DNA-binding domain"/>
    <property type="match status" value="1"/>
</dbReference>